<organism evidence="2 3">
    <name type="scientific">Cohnella rhizosphaerae</name>
    <dbReference type="NCBI Taxonomy" id="1457232"/>
    <lineage>
        <taxon>Bacteria</taxon>
        <taxon>Bacillati</taxon>
        <taxon>Bacillota</taxon>
        <taxon>Bacilli</taxon>
        <taxon>Bacillales</taxon>
        <taxon>Paenibacillaceae</taxon>
        <taxon>Cohnella</taxon>
    </lineage>
</organism>
<feature type="transmembrane region" description="Helical" evidence="1">
    <location>
        <begin position="110"/>
        <end position="131"/>
    </location>
</feature>
<dbReference type="PANTHER" id="PTHR36832:SF2">
    <property type="entry name" value="INTEGRAL MEMBRANE PROTEIN"/>
    <property type="match status" value="1"/>
</dbReference>
<dbReference type="AlphaFoldDB" id="A0A9X4KV05"/>
<protein>
    <submittedName>
        <fullName evidence="2">ABC-2 family transporter protein</fullName>
    </submittedName>
</protein>
<feature type="transmembrane region" description="Helical" evidence="1">
    <location>
        <begin position="23"/>
        <end position="43"/>
    </location>
</feature>
<dbReference type="InterPro" id="IPR010390">
    <property type="entry name" value="ABC-2_transporter-like"/>
</dbReference>
<name>A0A9X4KV05_9BACL</name>
<feature type="transmembrane region" description="Helical" evidence="1">
    <location>
        <begin position="143"/>
        <end position="169"/>
    </location>
</feature>
<proteinExistence type="predicted"/>
<dbReference type="EMBL" id="JAPDIA010000003">
    <property type="protein sequence ID" value="MDG0809364.1"/>
    <property type="molecule type" value="Genomic_DNA"/>
</dbReference>
<comment type="caution">
    <text evidence="2">The sequence shown here is derived from an EMBL/GenBank/DDBJ whole genome shotgun (WGS) entry which is preliminary data.</text>
</comment>
<feature type="transmembrane region" description="Helical" evidence="1">
    <location>
        <begin position="176"/>
        <end position="199"/>
    </location>
</feature>
<keyword evidence="1" id="KW-0812">Transmembrane</keyword>
<dbReference type="RefSeq" id="WP_277530623.1">
    <property type="nucleotide sequence ID" value="NZ_JAPDIA010000003.1"/>
</dbReference>
<sequence length="258" mass="28394">MTVLWVLARSAYNSRLQYTASHAVRTVASVIFGMIYISIWQGIGEQYALEGYGREGMVAYIAFNQVILWLTFTSHGLGLEDRVRTGQIALDLIRPIHLFAFSAGRETGSIAYNLLFTALPLYVLYAVFVGLPVPSEPGLWLRTLAALAMAAYIGICISYCIGVTALWTVESRWFSLLNYSLSFVLSGFLMPIAWMPGWLQTIARLSPYPAFNDIPTRTYLGNAAPAALLAPLVWCALLSFACFAATSAVRRKVEVQGG</sequence>
<dbReference type="Proteomes" id="UP001153404">
    <property type="component" value="Unassembled WGS sequence"/>
</dbReference>
<dbReference type="Pfam" id="PF06182">
    <property type="entry name" value="ABC2_membrane_6"/>
    <property type="match status" value="1"/>
</dbReference>
<accession>A0A9X4KV05</accession>
<feature type="transmembrane region" description="Helical" evidence="1">
    <location>
        <begin position="58"/>
        <end position="79"/>
    </location>
</feature>
<evidence type="ECO:0000256" key="1">
    <source>
        <dbReference type="SAM" id="Phobius"/>
    </source>
</evidence>
<evidence type="ECO:0000313" key="3">
    <source>
        <dbReference type="Proteomes" id="UP001153404"/>
    </source>
</evidence>
<keyword evidence="1" id="KW-1133">Transmembrane helix</keyword>
<feature type="transmembrane region" description="Helical" evidence="1">
    <location>
        <begin position="219"/>
        <end position="243"/>
    </location>
</feature>
<reference evidence="2" key="1">
    <citation type="submission" date="2022-10" db="EMBL/GenBank/DDBJ databases">
        <title>Comparative genomic analysis of Cohnella hashimotonis sp. nov., isolated from the International Space Station.</title>
        <authorList>
            <person name="Simpson A."/>
            <person name="Venkateswaran K."/>
        </authorList>
    </citation>
    <scope>NUCLEOTIDE SEQUENCE</scope>
    <source>
        <strain evidence="2">DSM 28161</strain>
    </source>
</reference>
<keyword evidence="1" id="KW-0472">Membrane</keyword>
<dbReference type="PANTHER" id="PTHR36832">
    <property type="entry name" value="SLR1174 PROTEIN-RELATED"/>
    <property type="match status" value="1"/>
</dbReference>
<keyword evidence="3" id="KW-1185">Reference proteome</keyword>
<gene>
    <name evidence="2" type="ORF">OMP40_08205</name>
</gene>
<evidence type="ECO:0000313" key="2">
    <source>
        <dbReference type="EMBL" id="MDG0809364.1"/>
    </source>
</evidence>